<dbReference type="AlphaFoldDB" id="A0A816H645"/>
<dbReference type="EMBL" id="CAJNOR010015345">
    <property type="protein sequence ID" value="CAF1681956.1"/>
    <property type="molecule type" value="Genomic_DNA"/>
</dbReference>
<proteinExistence type="predicted"/>
<comment type="caution">
    <text evidence="1">The sequence shown here is derived from an EMBL/GenBank/DDBJ whole genome shotgun (WGS) entry which is preliminary data.</text>
</comment>
<name>A0A816H645_ADIRI</name>
<gene>
    <name evidence="1" type="ORF">XAT740_LOCUS60785</name>
</gene>
<sequence>ENLILGITRQVHQVRDEIKTYRPTNINEPDYEQRMIQYRQFLRSSSISLNRMTNSIDTIFEKIKSIIKNVIRWIADNAQTIVQILEQICHAFKFIESFFNH</sequence>
<organism evidence="1 2">
    <name type="scientific">Adineta ricciae</name>
    <name type="common">Rotifer</name>
    <dbReference type="NCBI Taxonomy" id="249248"/>
    <lineage>
        <taxon>Eukaryota</taxon>
        <taxon>Metazoa</taxon>
        <taxon>Spiralia</taxon>
        <taxon>Gnathifera</taxon>
        <taxon>Rotifera</taxon>
        <taxon>Eurotatoria</taxon>
        <taxon>Bdelloidea</taxon>
        <taxon>Adinetida</taxon>
        <taxon>Adinetidae</taxon>
        <taxon>Adineta</taxon>
    </lineage>
</organism>
<evidence type="ECO:0000313" key="1">
    <source>
        <dbReference type="EMBL" id="CAF1681956.1"/>
    </source>
</evidence>
<feature type="non-terminal residue" evidence="1">
    <location>
        <position position="1"/>
    </location>
</feature>
<protein>
    <submittedName>
        <fullName evidence="1">Uncharacterized protein</fullName>
    </submittedName>
</protein>
<dbReference type="Proteomes" id="UP000663828">
    <property type="component" value="Unassembled WGS sequence"/>
</dbReference>
<accession>A0A816H645</accession>
<evidence type="ECO:0000313" key="2">
    <source>
        <dbReference type="Proteomes" id="UP000663828"/>
    </source>
</evidence>
<keyword evidence="2" id="KW-1185">Reference proteome</keyword>
<reference evidence="1" key="1">
    <citation type="submission" date="2021-02" db="EMBL/GenBank/DDBJ databases">
        <authorList>
            <person name="Nowell W R."/>
        </authorList>
    </citation>
    <scope>NUCLEOTIDE SEQUENCE</scope>
</reference>